<evidence type="ECO:0000313" key="3">
    <source>
        <dbReference type="Proteomes" id="UP000036403"/>
    </source>
</evidence>
<dbReference type="EMBL" id="LBMM01010997">
    <property type="protein sequence ID" value="KMQ87090.1"/>
    <property type="molecule type" value="Genomic_DNA"/>
</dbReference>
<reference evidence="2 3" key="1">
    <citation type="submission" date="2015-04" db="EMBL/GenBank/DDBJ databases">
        <title>Lasius niger genome sequencing.</title>
        <authorList>
            <person name="Konorov E.A."/>
            <person name="Nikitin M.A."/>
            <person name="Kirill M.V."/>
            <person name="Chang P."/>
        </authorList>
    </citation>
    <scope>NUCLEOTIDE SEQUENCE [LARGE SCALE GENOMIC DNA]</scope>
    <source>
        <tissue evidence="2">Whole</tissue>
    </source>
</reference>
<dbReference type="PaxDb" id="67767-A0A0J7N335"/>
<gene>
    <name evidence="2" type="ORF">RF55_13723</name>
</gene>
<protein>
    <submittedName>
        <fullName evidence="2">Rna-directed dna polymerase from mobile element jockey-like protein</fullName>
    </submittedName>
</protein>
<keyword evidence="3" id="KW-1185">Reference proteome</keyword>
<name>A0A0J7N335_LASNI</name>
<dbReference type="InterPro" id="IPR043502">
    <property type="entry name" value="DNA/RNA_pol_sf"/>
</dbReference>
<dbReference type="Gene3D" id="3.60.10.10">
    <property type="entry name" value="Endonuclease/exonuclease/phosphatase"/>
    <property type="match status" value="1"/>
</dbReference>
<dbReference type="GO" id="GO:0003964">
    <property type="term" value="F:RNA-directed DNA polymerase activity"/>
    <property type="evidence" value="ECO:0007669"/>
    <property type="project" value="UniProtKB-KW"/>
</dbReference>
<dbReference type="Proteomes" id="UP000036403">
    <property type="component" value="Unassembled WGS sequence"/>
</dbReference>
<comment type="caution">
    <text evidence="2">The sequence shown here is derived from an EMBL/GenBank/DDBJ whole genome shotgun (WGS) entry which is preliminary data.</text>
</comment>
<dbReference type="OrthoDB" id="7699669at2759"/>
<accession>A0A0J7N335</accession>
<dbReference type="InterPro" id="IPR000477">
    <property type="entry name" value="RT_dom"/>
</dbReference>
<dbReference type="CDD" id="cd01650">
    <property type="entry name" value="RT_nLTR_like"/>
    <property type="match status" value="1"/>
</dbReference>
<dbReference type="SUPFAM" id="SSF56672">
    <property type="entry name" value="DNA/RNA polymerases"/>
    <property type="match status" value="1"/>
</dbReference>
<dbReference type="PANTHER" id="PTHR47510">
    <property type="entry name" value="REVERSE TRANSCRIPTASE DOMAIN-CONTAINING PROTEIN"/>
    <property type="match status" value="1"/>
</dbReference>
<dbReference type="STRING" id="67767.A0A0J7N335"/>
<evidence type="ECO:0000259" key="1">
    <source>
        <dbReference type="PROSITE" id="PS50878"/>
    </source>
</evidence>
<keyword evidence="2" id="KW-0548">Nucleotidyltransferase</keyword>
<keyword evidence="2" id="KW-0695">RNA-directed DNA polymerase</keyword>
<evidence type="ECO:0000313" key="2">
    <source>
        <dbReference type="EMBL" id="KMQ87090.1"/>
    </source>
</evidence>
<keyword evidence="2" id="KW-0808">Transferase</keyword>
<dbReference type="PANTHER" id="PTHR47510:SF3">
    <property type="entry name" value="ENDO_EXONUCLEASE_PHOSPHATASE DOMAIN-CONTAINING PROTEIN"/>
    <property type="match status" value="1"/>
</dbReference>
<feature type="domain" description="Reverse transcriptase" evidence="1">
    <location>
        <begin position="452"/>
        <end position="730"/>
    </location>
</feature>
<proteinExistence type="predicted"/>
<dbReference type="Pfam" id="PF00078">
    <property type="entry name" value="RVT_1"/>
    <property type="match status" value="1"/>
</dbReference>
<dbReference type="AlphaFoldDB" id="A0A0J7N335"/>
<dbReference type="InterPro" id="IPR036691">
    <property type="entry name" value="Endo/exonu/phosph_ase_sf"/>
</dbReference>
<sequence>MAHFDEFSMFFVGSRYHVICLSETWLNPKIPDSMIRLPGYYLVRNDRVERQGGGVALYIQDSIRSKALRRSSVDAQLRKPEFLMAEIIVQNACSLLLAVVYRPPNCGYLSECLNTFTDLQTAYRHSLIFGDFNADMNVDTFDSAQIRSFVISTGMYLVPYGSTHHLKNSSTFLDLCIIDDAGKLINSDKKAVPFLSAHDLIEIIYNIKIERRFERLVLCRDFKNFQEQDFCTEVSQIDWTDLMTSECIDYKVQILNDKLLECLDRHAPLKQIRFSNLPAPWLSDEIRGAMRERDAVRKIWRRNRNVASHDRFKALRNKVQSLIRTAKKTYYLAIFGRKNDPATTWNKLRHLGLIKAKDPSRRLACSPDELNAFFAGTGRSINEETQQLITLRTLCNDFDDGKFFFKYVSPDTVRKSLARIKSNAIGTDGISSRLISMTLPYVMPILENIFNYSLMHGTVPIIWKSAIITPIPKVGQPTEAQHYRPISILPFLSKVLERIVSDQLIDYLTENDLLDPCQFAYRRNSSTQTCMIRLLDDVRRAADSRRVTISVFFDFSKAFDRVNPSVLIEKLQCMGLSNTALQWMVSYLSDRTQAVRDGSEGVTSSLKHITAGVPQGSVLGPLLYALYVSDIAGALNHCKYNLYADDLQIYLHKEPSSLRNGIQEVNEDITSIVRWANQNGLMLNSAKTQAIIFGTARYINTIEYDRLPDISIDGTAVQLSTCVKYLGVTITSTLSWNLHVERVVKNVRTKLYQLKLTKHMLPKELKISLINSLILPHLDYCSAAFTDITDQLNTQLYRALNACIKFAFDARRDEHVTPYYQELRWLKINARRKYFVGCLLFNIIRTKQPSLLYNGFTFKNLTTSRTTRAPDGLLTQPLCRTEIWARSFTSTASKLWNGLTPDMRSAESGESFKHELYARLLNSAAS</sequence>
<dbReference type="PROSITE" id="PS50878">
    <property type="entry name" value="RT_POL"/>
    <property type="match status" value="1"/>
</dbReference>
<dbReference type="SUPFAM" id="SSF56219">
    <property type="entry name" value="DNase I-like"/>
    <property type="match status" value="1"/>
</dbReference>
<organism evidence="2 3">
    <name type="scientific">Lasius niger</name>
    <name type="common">Black garden ant</name>
    <dbReference type="NCBI Taxonomy" id="67767"/>
    <lineage>
        <taxon>Eukaryota</taxon>
        <taxon>Metazoa</taxon>
        <taxon>Ecdysozoa</taxon>
        <taxon>Arthropoda</taxon>
        <taxon>Hexapoda</taxon>
        <taxon>Insecta</taxon>
        <taxon>Pterygota</taxon>
        <taxon>Neoptera</taxon>
        <taxon>Endopterygota</taxon>
        <taxon>Hymenoptera</taxon>
        <taxon>Apocrita</taxon>
        <taxon>Aculeata</taxon>
        <taxon>Formicoidea</taxon>
        <taxon>Formicidae</taxon>
        <taxon>Formicinae</taxon>
        <taxon>Lasius</taxon>
        <taxon>Lasius</taxon>
    </lineage>
</organism>